<reference evidence="4" key="1">
    <citation type="submission" date="2018-01" db="EMBL/GenBank/DDBJ databases">
        <title>Draft Genome Sequence of the Radioresistant Bacterium Deinococcus aerius TR0125, Isolated from the Higher Atmosphere above Japan.</title>
        <authorList>
            <person name="Satoh K."/>
            <person name="Arai H."/>
            <person name="Sanzen T."/>
            <person name="Kawaguchi Y."/>
            <person name="Hayashi H."/>
            <person name="Yokobori S."/>
            <person name="Yamagishi A."/>
            <person name="Oono Y."/>
            <person name="Narumi I."/>
        </authorList>
    </citation>
    <scope>NUCLEOTIDE SEQUENCE [LARGE SCALE GENOMIC DNA]</scope>
    <source>
        <strain evidence="4">TR0125</strain>
    </source>
</reference>
<organism evidence="3 4">
    <name type="scientific">Deinococcus aerius</name>
    <dbReference type="NCBI Taxonomy" id="200253"/>
    <lineage>
        <taxon>Bacteria</taxon>
        <taxon>Thermotogati</taxon>
        <taxon>Deinococcota</taxon>
        <taxon>Deinococci</taxon>
        <taxon>Deinococcales</taxon>
        <taxon>Deinococcaceae</taxon>
        <taxon>Deinococcus</taxon>
    </lineage>
</organism>
<comment type="caution">
    <text evidence="3">The sequence shown here is derived from an EMBL/GenBank/DDBJ whole genome shotgun (WGS) entry which is preliminary data.</text>
</comment>
<feature type="compositionally biased region" description="Basic and acidic residues" evidence="1">
    <location>
        <begin position="327"/>
        <end position="336"/>
    </location>
</feature>
<dbReference type="AlphaFoldDB" id="A0A2I9DUT6"/>
<feature type="compositionally biased region" description="Low complexity" evidence="1">
    <location>
        <begin position="177"/>
        <end position="191"/>
    </location>
</feature>
<feature type="compositionally biased region" description="Polar residues" evidence="1">
    <location>
        <begin position="149"/>
        <end position="172"/>
    </location>
</feature>
<dbReference type="EMBL" id="BFAG01000001">
    <property type="protein sequence ID" value="GBF04145.1"/>
    <property type="molecule type" value="Genomic_DNA"/>
</dbReference>
<proteinExistence type="predicted"/>
<evidence type="ECO:0000256" key="2">
    <source>
        <dbReference type="SAM" id="Phobius"/>
    </source>
</evidence>
<dbReference type="InterPro" id="IPR009937">
    <property type="entry name" value="Phage_holin_3_6"/>
</dbReference>
<dbReference type="RefSeq" id="WP_268805837.1">
    <property type="nucleotide sequence ID" value="NZ_BFAG01000001.1"/>
</dbReference>
<feature type="compositionally biased region" description="Polar residues" evidence="1">
    <location>
        <begin position="233"/>
        <end position="246"/>
    </location>
</feature>
<evidence type="ECO:0000313" key="3">
    <source>
        <dbReference type="EMBL" id="GBF04145.1"/>
    </source>
</evidence>
<keyword evidence="2" id="KW-0812">Transmembrane</keyword>
<feature type="compositionally biased region" description="Gly residues" evidence="1">
    <location>
        <begin position="206"/>
        <end position="217"/>
    </location>
</feature>
<feature type="transmembrane region" description="Helical" evidence="2">
    <location>
        <begin position="45"/>
        <end position="71"/>
    </location>
</feature>
<keyword evidence="2" id="KW-0472">Membrane</keyword>
<sequence>MQEERKSMGGALVDVFDAALTLVKTEIRALLRQVGNVAKAKGIGVVLLLASVGPLVLGLIFLILAVFYGLIRLGLGPWLAALLIALVAFGLTGALILVGLRRLGTEVPRDEEERRPNRPLTEDEQLEAQYQAEQAAKRQGASSDAAGAVSTQFTPHQSGTQPRTVVNLSTGETRPLGSGSRSSGTLTSSTGSVGGETRHPSSEPGGVQGSMGQGGGVATDTPDQRRNVRSDGLQHTGTAANATAAQMEQDRQRGVVRPGLDSSGFTSGDPGVNASDRGAGIKTPLTERFGESQGTALRGTDAGEVRLPVYEATEDGEPQVYGSGLNKKLDGSETHDAGAGGHGGHDKPDPNIQRPVVLKDAPGIEVSTAPTFQEDMKKEGY</sequence>
<keyword evidence="2" id="KW-1133">Transmembrane helix</keyword>
<evidence type="ECO:0000313" key="4">
    <source>
        <dbReference type="Proteomes" id="UP000236569"/>
    </source>
</evidence>
<protein>
    <recommendedName>
        <fullName evidence="5">Phage holin family protein</fullName>
    </recommendedName>
</protein>
<feature type="region of interest" description="Disordered" evidence="1">
    <location>
        <begin position="130"/>
        <end position="381"/>
    </location>
</feature>
<accession>A0A2I9DUT6</accession>
<name>A0A2I9DUT6_9DEIO</name>
<gene>
    <name evidence="3" type="ORF">DAERI_010317</name>
</gene>
<evidence type="ECO:0008006" key="5">
    <source>
        <dbReference type="Google" id="ProtNLM"/>
    </source>
</evidence>
<keyword evidence="4" id="KW-1185">Reference proteome</keyword>
<dbReference type="Proteomes" id="UP000236569">
    <property type="component" value="Unassembled WGS sequence"/>
</dbReference>
<evidence type="ECO:0000256" key="1">
    <source>
        <dbReference type="SAM" id="MobiDB-lite"/>
    </source>
</evidence>
<dbReference type="Pfam" id="PF07332">
    <property type="entry name" value="Phage_holin_3_6"/>
    <property type="match status" value="1"/>
</dbReference>
<feature type="transmembrane region" description="Helical" evidence="2">
    <location>
        <begin position="77"/>
        <end position="100"/>
    </location>
</feature>